<name>A0A1F8BN62_9BACT</name>
<dbReference type="Proteomes" id="UP000176725">
    <property type="component" value="Unassembled WGS sequence"/>
</dbReference>
<dbReference type="STRING" id="1802521.A2893_03875"/>
<protein>
    <recommendedName>
        <fullName evidence="3">DUF2795 domain-containing protein</fullName>
    </recommendedName>
</protein>
<sequence>MLSQSYFGRGVKNMDDDNKKVAVDHLKTHVKYPATAEELKQECNGMEDVAEDLRKDFMEKLPVGTYNSAEEVMKAVGWE</sequence>
<dbReference type="AlphaFoldDB" id="A0A1F8BN62"/>
<gene>
    <name evidence="1" type="ORF">A2893_03875</name>
</gene>
<comment type="caution">
    <text evidence="1">The sequence shown here is derived from an EMBL/GenBank/DDBJ whole genome shotgun (WGS) entry which is preliminary data.</text>
</comment>
<organism evidence="1 2">
    <name type="scientific">Candidatus Woesebacteria bacterium RIFCSPLOWO2_01_FULL_39_25</name>
    <dbReference type="NCBI Taxonomy" id="1802521"/>
    <lineage>
        <taxon>Bacteria</taxon>
        <taxon>Candidatus Woeseibacteriota</taxon>
    </lineage>
</organism>
<evidence type="ECO:0008006" key="3">
    <source>
        <dbReference type="Google" id="ProtNLM"/>
    </source>
</evidence>
<accession>A0A1F8BN62</accession>
<proteinExistence type="predicted"/>
<evidence type="ECO:0000313" key="2">
    <source>
        <dbReference type="Proteomes" id="UP000176725"/>
    </source>
</evidence>
<evidence type="ECO:0000313" key="1">
    <source>
        <dbReference type="EMBL" id="OGM64765.1"/>
    </source>
</evidence>
<dbReference type="EMBL" id="MGHH01000007">
    <property type="protein sequence ID" value="OGM64765.1"/>
    <property type="molecule type" value="Genomic_DNA"/>
</dbReference>
<reference evidence="1 2" key="1">
    <citation type="journal article" date="2016" name="Nat. Commun.">
        <title>Thousands of microbial genomes shed light on interconnected biogeochemical processes in an aquifer system.</title>
        <authorList>
            <person name="Anantharaman K."/>
            <person name="Brown C.T."/>
            <person name="Hug L.A."/>
            <person name="Sharon I."/>
            <person name="Castelle C.J."/>
            <person name="Probst A.J."/>
            <person name="Thomas B.C."/>
            <person name="Singh A."/>
            <person name="Wilkins M.J."/>
            <person name="Karaoz U."/>
            <person name="Brodie E.L."/>
            <person name="Williams K.H."/>
            <person name="Hubbard S.S."/>
            <person name="Banfield J.F."/>
        </authorList>
    </citation>
    <scope>NUCLEOTIDE SEQUENCE [LARGE SCALE GENOMIC DNA]</scope>
</reference>